<reference evidence="2 3" key="1">
    <citation type="submission" date="2016-10" db="EMBL/GenBank/DDBJ databases">
        <authorList>
            <person name="Varghese N."/>
            <person name="Submissions S."/>
        </authorList>
    </citation>
    <scope>NUCLEOTIDE SEQUENCE [LARGE SCALE GENOMIC DNA]</scope>
    <source>
        <strain evidence="3">YIM D21,KCTC 23444,ACCC 10710</strain>
    </source>
</reference>
<dbReference type="Proteomes" id="UP000325289">
    <property type="component" value="Unassembled WGS sequence"/>
</dbReference>
<keyword evidence="3" id="KW-1185">Reference proteome</keyword>
<evidence type="ECO:0000313" key="3">
    <source>
        <dbReference type="Proteomes" id="UP000325289"/>
    </source>
</evidence>
<sequence length="295" mass="32831">MAIVNKSAYLMAIMDKRQRAALFRERLTEALEVAGSNRSALARAAGVNRSTVSQLLDEGAARMPNAHLAAECARALGVSTDWLLGLTERPERPGDVIDAAVQMTTAARTASDDQLLGWHREAAGYKIRHVPATLPDIFKTENVMRWEYAAFLGKTPDQAIRAMRDRIDLLYAGLSDYEIAMPLHELDAFAAGVGYYRGLPAAARREQLARLAATAEEFYPALRLYLFDARRVFSAPISLFGPRIGVIYVGHFYLAFRESARIRLLTQHFDGLVREAAVEARDTAAHLRRLESEVR</sequence>
<feature type="domain" description="HTH cro/C1-type" evidence="1">
    <location>
        <begin position="39"/>
        <end position="83"/>
    </location>
</feature>
<organism evidence="2 3">
    <name type="scientific">Roseivivax sediminis</name>
    <dbReference type="NCBI Taxonomy" id="936889"/>
    <lineage>
        <taxon>Bacteria</taxon>
        <taxon>Pseudomonadati</taxon>
        <taxon>Pseudomonadota</taxon>
        <taxon>Alphaproteobacteria</taxon>
        <taxon>Rhodobacterales</taxon>
        <taxon>Roseobacteraceae</taxon>
        <taxon>Roseivivax</taxon>
    </lineage>
</organism>
<dbReference type="InterPro" id="IPR001387">
    <property type="entry name" value="Cro/C1-type_HTH"/>
</dbReference>
<protein>
    <submittedName>
        <fullName evidence="2">Helix-turn-helix</fullName>
    </submittedName>
</protein>
<dbReference type="GO" id="GO:0003677">
    <property type="term" value="F:DNA binding"/>
    <property type="evidence" value="ECO:0007669"/>
    <property type="project" value="InterPro"/>
</dbReference>
<accession>A0A1I2AUY9</accession>
<dbReference type="CDD" id="cd00093">
    <property type="entry name" value="HTH_XRE"/>
    <property type="match status" value="1"/>
</dbReference>
<dbReference type="Gene3D" id="1.10.260.40">
    <property type="entry name" value="lambda repressor-like DNA-binding domains"/>
    <property type="match status" value="1"/>
</dbReference>
<dbReference type="SMART" id="SM00530">
    <property type="entry name" value="HTH_XRE"/>
    <property type="match status" value="1"/>
</dbReference>
<evidence type="ECO:0000259" key="1">
    <source>
        <dbReference type="PROSITE" id="PS50943"/>
    </source>
</evidence>
<dbReference type="InterPro" id="IPR010982">
    <property type="entry name" value="Lambda_DNA-bd_dom_sf"/>
</dbReference>
<dbReference type="AlphaFoldDB" id="A0A1I2AUY9"/>
<evidence type="ECO:0000313" key="2">
    <source>
        <dbReference type="EMBL" id="SFE47547.1"/>
    </source>
</evidence>
<dbReference type="SUPFAM" id="SSF47413">
    <property type="entry name" value="lambda repressor-like DNA-binding domains"/>
    <property type="match status" value="1"/>
</dbReference>
<gene>
    <name evidence="2" type="ORF">SAMN04515678_11067</name>
</gene>
<dbReference type="PROSITE" id="PS50943">
    <property type="entry name" value="HTH_CROC1"/>
    <property type="match status" value="1"/>
</dbReference>
<dbReference type="EMBL" id="FOMS01000010">
    <property type="protein sequence ID" value="SFE47547.1"/>
    <property type="molecule type" value="Genomic_DNA"/>
</dbReference>
<name>A0A1I2AUY9_9RHOB</name>
<proteinExistence type="predicted"/>
<dbReference type="Pfam" id="PF01381">
    <property type="entry name" value="HTH_3"/>
    <property type="match status" value="1"/>
</dbReference>